<evidence type="ECO:0000313" key="2">
    <source>
        <dbReference type="Proteomes" id="UP000831460"/>
    </source>
</evidence>
<keyword evidence="2" id="KW-1185">Reference proteome</keyword>
<gene>
    <name evidence="1" type="ORF">MTP09_00050</name>
</gene>
<reference evidence="1 2" key="1">
    <citation type="submission" date="2022-03" db="EMBL/GenBank/DDBJ databases">
        <title>Chryseobacterium sp. isolated from particulate matters in swine house.</title>
        <authorList>
            <person name="Won M."/>
            <person name="Kim S.-J."/>
            <person name="Kwon S.-W."/>
        </authorList>
    </citation>
    <scope>NUCLEOTIDE SEQUENCE [LARGE SCALE GENOMIC DNA]</scope>
    <source>
        <strain evidence="1 2">SC2-2</strain>
    </source>
</reference>
<accession>A0ABY4BTE8</accession>
<proteinExistence type="predicted"/>
<dbReference type="EMBL" id="CP094532">
    <property type="protein sequence ID" value="UOE42488.1"/>
    <property type="molecule type" value="Genomic_DNA"/>
</dbReference>
<dbReference type="RefSeq" id="WP_243551686.1">
    <property type="nucleotide sequence ID" value="NZ_CP094532.1"/>
</dbReference>
<dbReference type="Proteomes" id="UP000831460">
    <property type="component" value="Chromosome"/>
</dbReference>
<evidence type="ECO:0000313" key="1">
    <source>
        <dbReference type="EMBL" id="UOE42488.1"/>
    </source>
</evidence>
<protein>
    <submittedName>
        <fullName evidence="1">Uncharacterized protein</fullName>
    </submittedName>
</protein>
<organism evidence="1 2">
    <name type="scientific">Chryseobacterium suipulveris</name>
    <dbReference type="NCBI Taxonomy" id="2929800"/>
    <lineage>
        <taxon>Bacteria</taxon>
        <taxon>Pseudomonadati</taxon>
        <taxon>Bacteroidota</taxon>
        <taxon>Flavobacteriia</taxon>
        <taxon>Flavobacteriales</taxon>
        <taxon>Weeksellaceae</taxon>
        <taxon>Chryseobacterium group</taxon>
        <taxon>Chryseobacterium</taxon>
    </lineage>
</organism>
<sequence>MVYKVENEIIKIIALRFHY</sequence>
<name>A0ABY4BTE8_9FLAO</name>